<proteinExistence type="inferred from homology"/>
<keyword evidence="8" id="KW-1185">Reference proteome</keyword>
<dbReference type="GO" id="GO:0016787">
    <property type="term" value="F:hydrolase activity"/>
    <property type="evidence" value="ECO:0007669"/>
    <property type="project" value="TreeGrafter"/>
</dbReference>
<feature type="transmembrane region" description="Helical" evidence="6">
    <location>
        <begin position="154"/>
        <end position="172"/>
    </location>
</feature>
<dbReference type="PANTHER" id="PTHR31885">
    <property type="entry name" value="GH04784P"/>
    <property type="match status" value="1"/>
</dbReference>
<protein>
    <submittedName>
        <fullName evidence="7">Lysoplasmalogenase</fullName>
    </submittedName>
</protein>
<keyword evidence="4 6" id="KW-1133">Transmembrane helix</keyword>
<dbReference type="Pfam" id="PF07947">
    <property type="entry name" value="YhhN"/>
    <property type="match status" value="1"/>
</dbReference>
<dbReference type="RefSeq" id="WP_254294681.1">
    <property type="nucleotide sequence ID" value="NZ_JAMLDX010000012.1"/>
</dbReference>
<comment type="caution">
    <text evidence="7">The sequence shown here is derived from an EMBL/GenBank/DDBJ whole genome shotgun (WGS) entry which is preliminary data.</text>
</comment>
<keyword evidence="5 6" id="KW-0472">Membrane</keyword>
<evidence type="ECO:0000313" key="7">
    <source>
        <dbReference type="EMBL" id="MCP3731787.1"/>
    </source>
</evidence>
<sequence length="211" mass="22109">MRWLFWVAVLTGASNSLSAWGLVEAGTWQAAWKTSGVALLAAWAATQARNADGGLIAGVLALGALGDLLLETHGFAAGGAAFAAGHVAAIWLYLRNRRAAPSMSQWLLGWALVPLVTLIALLFSRGDKGVAVYAVLLGAMAATAWISRFPRYRVGIGAMLFVASDLLIFARMGPLAGSAVPGMLIWPLYFAGQALVAWGVVQALSSDQRVS</sequence>
<evidence type="ECO:0000256" key="5">
    <source>
        <dbReference type="ARBA" id="ARBA00023136"/>
    </source>
</evidence>
<dbReference type="GO" id="GO:0016020">
    <property type="term" value="C:membrane"/>
    <property type="evidence" value="ECO:0007669"/>
    <property type="project" value="UniProtKB-SubCell"/>
</dbReference>
<feature type="transmembrane region" description="Helical" evidence="6">
    <location>
        <begin position="130"/>
        <end position="147"/>
    </location>
</feature>
<dbReference type="InterPro" id="IPR012506">
    <property type="entry name" value="TMEM86B-like"/>
</dbReference>
<dbReference type="AlphaFoldDB" id="A0A9X2KMK3"/>
<evidence type="ECO:0000256" key="1">
    <source>
        <dbReference type="ARBA" id="ARBA00004141"/>
    </source>
</evidence>
<evidence type="ECO:0000256" key="3">
    <source>
        <dbReference type="ARBA" id="ARBA00022692"/>
    </source>
</evidence>
<evidence type="ECO:0000256" key="6">
    <source>
        <dbReference type="SAM" id="Phobius"/>
    </source>
</evidence>
<dbReference type="EMBL" id="JAMLDX010000012">
    <property type="protein sequence ID" value="MCP3731787.1"/>
    <property type="molecule type" value="Genomic_DNA"/>
</dbReference>
<comment type="similarity">
    <text evidence="2">Belongs to the TMEM86 family.</text>
</comment>
<accession>A0A9X2KMK3</accession>
<evidence type="ECO:0000313" key="8">
    <source>
        <dbReference type="Proteomes" id="UP001139451"/>
    </source>
</evidence>
<evidence type="ECO:0000256" key="2">
    <source>
        <dbReference type="ARBA" id="ARBA00007375"/>
    </source>
</evidence>
<dbReference type="Proteomes" id="UP001139451">
    <property type="component" value="Unassembled WGS sequence"/>
</dbReference>
<reference evidence="7" key="1">
    <citation type="submission" date="2022-05" db="EMBL/GenBank/DDBJ databases">
        <title>Sphingomonas sp. strain MG17 Genome sequencing and assembly.</title>
        <authorList>
            <person name="Kim I."/>
        </authorList>
    </citation>
    <scope>NUCLEOTIDE SEQUENCE</scope>
    <source>
        <strain evidence="7">MG17</strain>
    </source>
</reference>
<name>A0A9X2KMK3_9SPHN</name>
<feature type="transmembrane region" description="Helical" evidence="6">
    <location>
        <begin position="75"/>
        <end position="94"/>
    </location>
</feature>
<organism evidence="7 8">
    <name type="scientific">Sphingomonas tagetis</name>
    <dbReference type="NCBI Taxonomy" id="2949092"/>
    <lineage>
        <taxon>Bacteria</taxon>
        <taxon>Pseudomonadati</taxon>
        <taxon>Pseudomonadota</taxon>
        <taxon>Alphaproteobacteria</taxon>
        <taxon>Sphingomonadales</taxon>
        <taxon>Sphingomonadaceae</taxon>
        <taxon>Sphingomonas</taxon>
    </lineage>
</organism>
<gene>
    <name evidence="7" type="ORF">M9978_15275</name>
</gene>
<dbReference type="PANTHER" id="PTHR31885:SF6">
    <property type="entry name" value="GH04784P"/>
    <property type="match status" value="1"/>
</dbReference>
<feature type="transmembrane region" description="Helical" evidence="6">
    <location>
        <begin position="184"/>
        <end position="204"/>
    </location>
</feature>
<comment type="subcellular location">
    <subcellularLocation>
        <location evidence="1">Membrane</location>
        <topology evidence="1">Multi-pass membrane protein</topology>
    </subcellularLocation>
</comment>
<evidence type="ECO:0000256" key="4">
    <source>
        <dbReference type="ARBA" id="ARBA00022989"/>
    </source>
</evidence>
<feature type="transmembrane region" description="Helical" evidence="6">
    <location>
        <begin position="106"/>
        <end position="124"/>
    </location>
</feature>
<keyword evidence="3 6" id="KW-0812">Transmembrane</keyword>